<dbReference type="Gene3D" id="3.40.850.10">
    <property type="entry name" value="Kinesin motor domain"/>
    <property type="match status" value="1"/>
</dbReference>
<keyword evidence="6" id="KW-0493">Microtubule</keyword>
<dbReference type="Pfam" id="PF00225">
    <property type="entry name" value="Kinesin"/>
    <property type="match status" value="1"/>
</dbReference>
<dbReference type="GO" id="GO:0005871">
    <property type="term" value="C:kinesin complex"/>
    <property type="evidence" value="ECO:0007669"/>
    <property type="project" value="UniProtKB-ARBA"/>
</dbReference>
<evidence type="ECO:0000256" key="4">
    <source>
        <dbReference type="ARBA" id="ARBA00022490"/>
    </source>
</evidence>
<name>A0A7M7N4B8_STRPU</name>
<evidence type="ECO:0000256" key="10">
    <source>
        <dbReference type="ARBA" id="ARBA00023054"/>
    </source>
</evidence>
<dbReference type="OMA" id="WSYTVTV"/>
<dbReference type="SUPFAM" id="SSF52540">
    <property type="entry name" value="P-loop containing nucleoside triphosphate hydrolases"/>
    <property type="match status" value="1"/>
</dbReference>
<keyword evidence="7 17" id="KW-0547">Nucleotide-binding</keyword>
<evidence type="ECO:0000256" key="19">
    <source>
        <dbReference type="SAM" id="MobiDB-lite"/>
    </source>
</evidence>
<evidence type="ECO:0000256" key="11">
    <source>
        <dbReference type="ARBA" id="ARBA00023136"/>
    </source>
</evidence>
<dbReference type="PROSITE" id="PS50067">
    <property type="entry name" value="KINESIN_MOTOR_2"/>
    <property type="match status" value="1"/>
</dbReference>
<evidence type="ECO:0000256" key="7">
    <source>
        <dbReference type="ARBA" id="ARBA00022741"/>
    </source>
</evidence>
<dbReference type="RefSeq" id="XP_030830945.1">
    <property type="nucleotide sequence ID" value="XM_030975085.1"/>
</dbReference>
<keyword evidence="11" id="KW-0472">Membrane</keyword>
<sequence length="1078" mass="121736">MYHTSPRGNDNNNMSFKTPKTFHTGGRVTRPSPTPSRAESLMEELGFGDSDLLSDGDENSSDGSYDEADSGLGGGKKAMVSNADVQALRKELKQTHQQREELLLKVKNFRESSQQYRASYEKEKANKWQQIKILRKSHEAHMQEKHQLIDSLQDIIRDQETRVLELEGGDTGAASTQSNSISSRLEQLIDALEEQQNQVAESREKQYTAEEALRQMQQNGHGGGGPDQHHPSPREDEDDDHKAERGNHGNQVVESGLRQELEEANSMIKQMQEEQKQHGGVTDYEKEVEQLQEEVGKLKDDCSRYKKEAQHQEQVRRRESKSLKQSEIEKLQLQKQLTRLQTEMANKMRELDELTAKQSETLNQSSGMSEDLERMKEEMKKQIQDLQTQLNEKENQIAELEAYKDKAMVLEVEVSKLTNELSDTKQSSDTALLASKGGHLKEIKKLQAANKSSAKRIKELEERLAHESENLLDSAKKQLLAQESLEEQLNEKSTELERVQEEYEELKANPKIVEVEKKVEVESEEAKRALLQFKLQNNKLKKDLSSLKDTHADTEKQLEDSKNEVDSLVQKLEEREQEMAEVQQQMEEEMKCLEEAKDEEIIRTKEAAEQESSFIFQKYSLMRTRFNQLRPGLLMIAQEYQQLRSMCSQFPLMLSKAIEDTKNEIGARLSKVAKHNEELHKKYQKELLLRKKYHNELIDLKGNIRVFARVRPLIKEDGGGANAKPVVTFDQDDDGLLNVLNKGRMSTFEVDKVFNQASSQEEVFNDVRPLIISSVDGYNVCIFAYGQTGSGKTFTMQGPAKNPGINQRALKLLFEDTAARSDYSFTITVSVMEIYNEMLRDLLSDDPSNKMDVKMATEGGLYVPGLTEVEVSSVGDINRVFATGHKNRSTACTDMNEHSSRSHALLCVNILGKNKASGKRTKGKLNLVDLAGSERVNKSGSSTDTQRLKEAQSINKSLSALGDVIQALRAKQGHIPYRNSKLTYLLQESLGGDSKTLMVVQVSPVAKNSGESHCSLSFAQRVRSVELGAASKRTDTAEVAALKDRLSQYEEVPTSASYSTPARAKTPTNKTLKVTPRR</sequence>
<keyword evidence="12 17" id="KW-0505">Motor protein</keyword>
<feature type="compositionally biased region" description="Basic and acidic residues" evidence="19">
    <location>
        <begin position="271"/>
        <end position="286"/>
    </location>
</feature>
<evidence type="ECO:0000256" key="13">
    <source>
        <dbReference type="ARBA" id="ARBA00023212"/>
    </source>
</evidence>
<feature type="compositionally biased region" description="Basic and acidic residues" evidence="19">
    <location>
        <begin position="201"/>
        <end position="213"/>
    </location>
</feature>
<keyword evidence="10 18" id="KW-0175">Coiled coil</keyword>
<comment type="subcellular location">
    <subcellularLocation>
        <location evidence="3">Cell junction</location>
        <location evidence="3">Adherens junction</location>
    </subcellularLocation>
    <subcellularLocation>
        <location evidence="2">Cytoplasm</location>
        <location evidence="2">Cytoskeleton</location>
        <location evidence="2">Microtubule organizing center</location>
        <location evidence="2">Centrosome</location>
    </subcellularLocation>
    <subcellularLocation>
        <location evidence="1">Cytoplasmic vesicle membrane</location>
        <topology evidence="1">Peripheral membrane protein</topology>
    </subcellularLocation>
</comment>
<dbReference type="GeneID" id="100892079"/>
<dbReference type="Proteomes" id="UP000007110">
    <property type="component" value="Unassembled WGS sequence"/>
</dbReference>
<evidence type="ECO:0000256" key="15">
    <source>
        <dbReference type="ARBA" id="ARBA00060102"/>
    </source>
</evidence>
<feature type="region of interest" description="Disordered" evidence="19">
    <location>
        <begin position="1049"/>
        <end position="1078"/>
    </location>
</feature>
<keyword evidence="13" id="KW-0206">Cytoskeleton</keyword>
<feature type="compositionally biased region" description="Polar residues" evidence="19">
    <location>
        <begin position="1"/>
        <end position="18"/>
    </location>
</feature>
<evidence type="ECO:0000256" key="5">
    <source>
        <dbReference type="ARBA" id="ARBA00022553"/>
    </source>
</evidence>
<dbReference type="PROSITE" id="PS00411">
    <property type="entry name" value="KINESIN_MOTOR_1"/>
    <property type="match status" value="1"/>
</dbReference>
<evidence type="ECO:0000256" key="8">
    <source>
        <dbReference type="ARBA" id="ARBA00022840"/>
    </source>
</evidence>
<feature type="compositionally biased region" description="Basic and acidic residues" evidence="19">
    <location>
        <begin position="371"/>
        <end position="381"/>
    </location>
</feature>
<feature type="compositionally biased region" description="Polar residues" evidence="19">
    <location>
        <begin position="356"/>
        <end position="368"/>
    </location>
</feature>
<feature type="compositionally biased region" description="Acidic residues" evidence="19">
    <location>
        <begin position="52"/>
        <end position="69"/>
    </location>
</feature>
<dbReference type="AlphaFoldDB" id="A0A7M7N4B8"/>
<keyword evidence="8 17" id="KW-0067">ATP-binding</keyword>
<comment type="function">
    <text evidence="15">Minus-end microtubule-dependent motor protein. Involved in apically targeted transport. Required for zonula adherens maintenance.</text>
</comment>
<dbReference type="GO" id="GO:0008017">
    <property type="term" value="F:microtubule binding"/>
    <property type="evidence" value="ECO:0000318"/>
    <property type="project" value="GO_Central"/>
</dbReference>
<dbReference type="FunFam" id="3.40.850.10:FF:000022">
    <property type="entry name" value="Kinesin-like protein"/>
    <property type="match status" value="1"/>
</dbReference>
<keyword evidence="14" id="KW-0968">Cytoplasmic vesicle</keyword>
<organism evidence="21 22">
    <name type="scientific">Strongylocentrotus purpuratus</name>
    <name type="common">Purple sea urchin</name>
    <dbReference type="NCBI Taxonomy" id="7668"/>
    <lineage>
        <taxon>Eukaryota</taxon>
        <taxon>Metazoa</taxon>
        <taxon>Echinodermata</taxon>
        <taxon>Eleutherozoa</taxon>
        <taxon>Echinozoa</taxon>
        <taxon>Echinoidea</taxon>
        <taxon>Euechinoidea</taxon>
        <taxon>Echinacea</taxon>
        <taxon>Camarodonta</taxon>
        <taxon>Echinidea</taxon>
        <taxon>Strongylocentrotidae</taxon>
        <taxon>Strongylocentrotus</taxon>
    </lineage>
</organism>
<evidence type="ECO:0000256" key="6">
    <source>
        <dbReference type="ARBA" id="ARBA00022701"/>
    </source>
</evidence>
<evidence type="ECO:0000313" key="22">
    <source>
        <dbReference type="Proteomes" id="UP000007110"/>
    </source>
</evidence>
<keyword evidence="9" id="KW-0965">Cell junction</keyword>
<dbReference type="GO" id="GO:0030659">
    <property type="term" value="C:cytoplasmic vesicle membrane"/>
    <property type="evidence" value="ECO:0007669"/>
    <property type="project" value="UniProtKB-SubCell"/>
</dbReference>
<dbReference type="KEGG" id="spu:100892079"/>
<proteinExistence type="inferred from homology"/>
<dbReference type="PANTHER" id="PTHR47972">
    <property type="entry name" value="KINESIN-LIKE PROTEIN KLP-3"/>
    <property type="match status" value="1"/>
</dbReference>
<evidence type="ECO:0000256" key="16">
    <source>
        <dbReference type="ARBA" id="ARBA00073326"/>
    </source>
</evidence>
<dbReference type="GO" id="GO:0005874">
    <property type="term" value="C:microtubule"/>
    <property type="evidence" value="ECO:0007669"/>
    <property type="project" value="UniProtKB-KW"/>
</dbReference>
<dbReference type="PANTHER" id="PTHR47972:SF28">
    <property type="entry name" value="KINESIN-LIKE PROTEIN KLP-3"/>
    <property type="match status" value="1"/>
</dbReference>
<feature type="region of interest" description="Disordered" evidence="19">
    <location>
        <begin position="1"/>
        <end position="78"/>
    </location>
</feature>
<dbReference type="InterPro" id="IPR036961">
    <property type="entry name" value="Kinesin_motor_dom_sf"/>
</dbReference>
<feature type="compositionally biased region" description="Basic and acidic residues" evidence="19">
    <location>
        <begin position="227"/>
        <end position="247"/>
    </location>
</feature>
<feature type="binding site" evidence="17">
    <location>
        <begin position="786"/>
        <end position="793"/>
    </location>
    <ligand>
        <name>ATP</name>
        <dbReference type="ChEBI" id="CHEBI:30616"/>
    </ligand>
</feature>
<evidence type="ECO:0000256" key="2">
    <source>
        <dbReference type="ARBA" id="ARBA00004300"/>
    </source>
</evidence>
<evidence type="ECO:0000256" key="9">
    <source>
        <dbReference type="ARBA" id="ARBA00022949"/>
    </source>
</evidence>
<keyword evidence="5" id="KW-0597">Phosphoprotein</keyword>
<dbReference type="InterPro" id="IPR019821">
    <property type="entry name" value="Kinesin_motor_CS"/>
</dbReference>
<evidence type="ECO:0000313" key="21">
    <source>
        <dbReference type="EnsemblMetazoa" id="XP_030830945"/>
    </source>
</evidence>
<dbReference type="InParanoid" id="A0A7M7N4B8"/>
<keyword evidence="22" id="KW-1185">Reference proteome</keyword>
<dbReference type="InterPro" id="IPR027640">
    <property type="entry name" value="Kinesin-like_fam"/>
</dbReference>
<evidence type="ECO:0000256" key="1">
    <source>
        <dbReference type="ARBA" id="ARBA00004284"/>
    </source>
</evidence>
<dbReference type="GO" id="GO:0005912">
    <property type="term" value="C:adherens junction"/>
    <property type="evidence" value="ECO:0007669"/>
    <property type="project" value="UniProtKB-SubCell"/>
</dbReference>
<feature type="domain" description="Kinesin motor" evidence="20">
    <location>
        <begin position="703"/>
        <end position="1025"/>
    </location>
</feature>
<reference evidence="22" key="1">
    <citation type="submission" date="2015-02" db="EMBL/GenBank/DDBJ databases">
        <title>Genome sequencing for Strongylocentrotus purpuratus.</title>
        <authorList>
            <person name="Murali S."/>
            <person name="Liu Y."/>
            <person name="Vee V."/>
            <person name="English A."/>
            <person name="Wang M."/>
            <person name="Skinner E."/>
            <person name="Han Y."/>
            <person name="Muzny D.M."/>
            <person name="Worley K.C."/>
            <person name="Gibbs R.A."/>
        </authorList>
    </citation>
    <scope>NUCLEOTIDE SEQUENCE</scope>
</reference>
<evidence type="ECO:0000256" key="18">
    <source>
        <dbReference type="SAM" id="Coils"/>
    </source>
</evidence>
<evidence type="ECO:0000256" key="3">
    <source>
        <dbReference type="ARBA" id="ARBA00004536"/>
    </source>
</evidence>
<dbReference type="GO" id="GO:0007018">
    <property type="term" value="P:microtubule-based movement"/>
    <property type="evidence" value="ECO:0007669"/>
    <property type="project" value="InterPro"/>
</dbReference>
<dbReference type="GO" id="GO:0005813">
    <property type="term" value="C:centrosome"/>
    <property type="evidence" value="ECO:0007669"/>
    <property type="project" value="UniProtKB-SubCell"/>
</dbReference>
<dbReference type="CDD" id="cd01366">
    <property type="entry name" value="KISc_C_terminal"/>
    <property type="match status" value="1"/>
</dbReference>
<feature type="region of interest" description="Disordered" evidence="19">
    <location>
        <begin position="348"/>
        <end position="381"/>
    </location>
</feature>
<feature type="region of interest" description="Disordered" evidence="19">
    <location>
        <begin position="304"/>
        <end position="328"/>
    </location>
</feature>
<dbReference type="EnsemblMetazoa" id="XM_030975085">
    <property type="protein sequence ID" value="XP_030830945"/>
    <property type="gene ID" value="LOC100892079"/>
</dbReference>
<protein>
    <recommendedName>
        <fullName evidence="16">Kinesin-like protein KIFC3</fullName>
    </recommendedName>
</protein>
<reference evidence="21" key="2">
    <citation type="submission" date="2021-01" db="UniProtKB">
        <authorList>
            <consortium name="EnsemblMetazoa"/>
        </authorList>
    </citation>
    <scope>IDENTIFICATION</scope>
</reference>
<dbReference type="GO" id="GO:0003777">
    <property type="term" value="F:microtubule motor activity"/>
    <property type="evidence" value="ECO:0007669"/>
    <property type="project" value="InterPro"/>
</dbReference>
<dbReference type="CTD" id="3801"/>
<feature type="compositionally biased region" description="Polar residues" evidence="19">
    <location>
        <begin position="1054"/>
        <end position="1072"/>
    </location>
</feature>
<dbReference type="GO" id="GO:0007017">
    <property type="term" value="P:microtubule-based process"/>
    <property type="evidence" value="ECO:0000318"/>
    <property type="project" value="GO_Central"/>
</dbReference>
<dbReference type="SMART" id="SM00129">
    <property type="entry name" value="KISc"/>
    <property type="match status" value="1"/>
</dbReference>
<dbReference type="GO" id="GO:0005524">
    <property type="term" value="F:ATP binding"/>
    <property type="evidence" value="ECO:0007669"/>
    <property type="project" value="UniProtKB-UniRule"/>
</dbReference>
<comment type="similarity">
    <text evidence="17">Belongs to the TRAFAC class myosin-kinesin ATPase superfamily. Kinesin family.</text>
</comment>
<evidence type="ECO:0000259" key="20">
    <source>
        <dbReference type="PROSITE" id="PS50067"/>
    </source>
</evidence>
<dbReference type="GO" id="GO:0015630">
    <property type="term" value="C:microtubule cytoskeleton"/>
    <property type="evidence" value="ECO:0000318"/>
    <property type="project" value="GO_Central"/>
</dbReference>
<accession>A0A7M7N4B8</accession>
<dbReference type="OrthoDB" id="3176171at2759"/>
<dbReference type="InterPro" id="IPR027417">
    <property type="entry name" value="P-loop_NTPase"/>
</dbReference>
<evidence type="ECO:0000256" key="12">
    <source>
        <dbReference type="ARBA" id="ARBA00023175"/>
    </source>
</evidence>
<feature type="region of interest" description="Disordered" evidence="19">
    <location>
        <begin position="192"/>
        <end position="286"/>
    </location>
</feature>
<keyword evidence="4" id="KW-0963">Cytoplasm</keyword>
<dbReference type="PRINTS" id="PR00380">
    <property type="entry name" value="KINESINHEAVY"/>
</dbReference>
<feature type="coiled-coil region" evidence="18">
    <location>
        <begin position="85"/>
        <end position="112"/>
    </location>
</feature>
<evidence type="ECO:0000256" key="14">
    <source>
        <dbReference type="ARBA" id="ARBA00023329"/>
    </source>
</evidence>
<dbReference type="InterPro" id="IPR001752">
    <property type="entry name" value="Kinesin_motor_dom"/>
</dbReference>
<evidence type="ECO:0000256" key="17">
    <source>
        <dbReference type="PROSITE-ProRule" id="PRU00283"/>
    </source>
</evidence>